<sequence>MAGGFALITWLGRPTAAVWSTHAVVSVTLAVRIGYGLVVTAVGAAPATAFGRGERADVRIRFACFVLFVVGFQFDLVAS</sequence>
<evidence type="ECO:0000256" key="1">
    <source>
        <dbReference type="SAM" id="Phobius"/>
    </source>
</evidence>
<keyword evidence="1" id="KW-0472">Membrane</keyword>
<dbReference type="AlphaFoldDB" id="A0A495XGV2"/>
<keyword evidence="1" id="KW-0812">Transmembrane</keyword>
<proteinExistence type="predicted"/>
<organism evidence="2 3">
    <name type="scientific">Saccharothrix variisporea</name>
    <dbReference type="NCBI Taxonomy" id="543527"/>
    <lineage>
        <taxon>Bacteria</taxon>
        <taxon>Bacillati</taxon>
        <taxon>Actinomycetota</taxon>
        <taxon>Actinomycetes</taxon>
        <taxon>Pseudonocardiales</taxon>
        <taxon>Pseudonocardiaceae</taxon>
        <taxon>Saccharothrix</taxon>
    </lineage>
</organism>
<gene>
    <name evidence="2" type="ORF">DFJ66_4070</name>
</gene>
<dbReference type="Proteomes" id="UP000272729">
    <property type="component" value="Unassembled WGS sequence"/>
</dbReference>
<keyword evidence="3" id="KW-1185">Reference proteome</keyword>
<protein>
    <submittedName>
        <fullName evidence="2">Uncharacterized protein</fullName>
    </submittedName>
</protein>
<evidence type="ECO:0000313" key="3">
    <source>
        <dbReference type="Proteomes" id="UP000272729"/>
    </source>
</evidence>
<feature type="transmembrane region" description="Helical" evidence="1">
    <location>
        <begin position="58"/>
        <end position="78"/>
    </location>
</feature>
<comment type="caution">
    <text evidence="2">The sequence shown here is derived from an EMBL/GenBank/DDBJ whole genome shotgun (WGS) entry which is preliminary data.</text>
</comment>
<reference evidence="2 3" key="1">
    <citation type="submission" date="2018-10" db="EMBL/GenBank/DDBJ databases">
        <title>Sequencing the genomes of 1000 actinobacteria strains.</title>
        <authorList>
            <person name="Klenk H.-P."/>
        </authorList>
    </citation>
    <scope>NUCLEOTIDE SEQUENCE [LARGE SCALE GENOMIC DNA]</scope>
    <source>
        <strain evidence="2 3">DSM 43911</strain>
    </source>
</reference>
<feature type="transmembrane region" description="Helical" evidence="1">
    <location>
        <begin position="33"/>
        <end position="51"/>
    </location>
</feature>
<dbReference type="RefSeq" id="WP_121223225.1">
    <property type="nucleotide sequence ID" value="NZ_JBIUBA010000029.1"/>
</dbReference>
<evidence type="ECO:0000313" key="2">
    <source>
        <dbReference type="EMBL" id="RKT70798.1"/>
    </source>
</evidence>
<accession>A0A495XGV2</accession>
<name>A0A495XGV2_9PSEU</name>
<keyword evidence="1" id="KW-1133">Transmembrane helix</keyword>
<dbReference type="EMBL" id="RBXR01000001">
    <property type="protein sequence ID" value="RKT70798.1"/>
    <property type="molecule type" value="Genomic_DNA"/>
</dbReference>